<dbReference type="EMBL" id="SNWN01000010">
    <property type="protein sequence ID" value="TDO20566.1"/>
    <property type="molecule type" value="Genomic_DNA"/>
</dbReference>
<dbReference type="InterPro" id="IPR007641">
    <property type="entry name" value="RNA_pol_Rpb2_7"/>
</dbReference>
<feature type="domain" description="RNA polymerase beta subunit protrusion" evidence="11">
    <location>
        <begin position="130"/>
        <end position="494"/>
    </location>
</feature>
<gene>
    <name evidence="6" type="primary">rpoB</name>
    <name evidence="14" type="ORF">EI74_0402</name>
</gene>
<feature type="domain" description="DNA-directed RNA polymerase subunit 2 hybrid-binding" evidence="9">
    <location>
        <begin position="715"/>
        <end position="1105"/>
    </location>
</feature>
<dbReference type="InterPro" id="IPR015712">
    <property type="entry name" value="DNA-dir_RNA_pol_su2"/>
</dbReference>
<dbReference type="Pfam" id="PF04563">
    <property type="entry name" value="RNA_pol_Rpb2_1"/>
    <property type="match status" value="1"/>
</dbReference>
<keyword evidence="1 6" id="KW-0240">DNA-directed RNA polymerase</keyword>
<dbReference type="InterPro" id="IPR037034">
    <property type="entry name" value="RNA_pol_Rpb2_2_sf"/>
</dbReference>
<dbReference type="GO" id="GO:0000428">
    <property type="term" value="C:DNA-directed RNA polymerase complex"/>
    <property type="evidence" value="ECO:0007669"/>
    <property type="project" value="UniProtKB-KW"/>
</dbReference>
<comment type="function">
    <text evidence="6">DNA-dependent RNA polymerase catalyzes the transcription of DNA into RNA using the four ribonucleoside triphosphates as substrates.</text>
</comment>
<dbReference type="InterPro" id="IPR037033">
    <property type="entry name" value="DNA-dir_RNAP_su2_hyb_sf"/>
</dbReference>
<evidence type="ECO:0000256" key="5">
    <source>
        <dbReference type="ARBA" id="ARBA00048552"/>
    </source>
</evidence>
<evidence type="ECO:0000256" key="6">
    <source>
        <dbReference type="HAMAP-Rule" id="MF_01321"/>
    </source>
</evidence>
<dbReference type="InterPro" id="IPR007645">
    <property type="entry name" value="RNA_pol_Rpb2_3"/>
</dbReference>
<evidence type="ECO:0000256" key="8">
    <source>
        <dbReference type="SAM" id="MobiDB-lite"/>
    </source>
</evidence>
<name>A0A4R6IFK8_9MOLU</name>
<dbReference type="Gene3D" id="2.40.50.100">
    <property type="match status" value="1"/>
</dbReference>
<dbReference type="Gene3D" id="3.90.1800.10">
    <property type="entry name" value="RNA polymerase alpha subunit dimerisation domain"/>
    <property type="match status" value="1"/>
</dbReference>
<dbReference type="Proteomes" id="UP000295518">
    <property type="component" value="Unassembled WGS sequence"/>
</dbReference>
<evidence type="ECO:0000256" key="4">
    <source>
        <dbReference type="ARBA" id="ARBA00023163"/>
    </source>
</evidence>
<dbReference type="EC" id="2.7.7.6" evidence="6"/>
<comment type="subunit">
    <text evidence="6">The RNAP catalytic core consists of 2 alpha, 1 beta, 1 beta' and 1 omega subunit. When a sigma factor is associated with the core the holoenzyme is formed, which can initiate transcription.</text>
</comment>
<evidence type="ECO:0000259" key="11">
    <source>
        <dbReference type="Pfam" id="PF04563"/>
    </source>
</evidence>
<dbReference type="Pfam" id="PF04560">
    <property type="entry name" value="RNA_pol_Rpb2_7"/>
    <property type="match status" value="1"/>
</dbReference>
<dbReference type="Gene3D" id="2.40.50.150">
    <property type="match status" value="1"/>
</dbReference>
<dbReference type="GO" id="GO:0003677">
    <property type="term" value="F:DNA binding"/>
    <property type="evidence" value="ECO:0007669"/>
    <property type="project" value="UniProtKB-UniRule"/>
</dbReference>
<dbReference type="Gene3D" id="2.40.270.10">
    <property type="entry name" value="DNA-directed RNA polymerase, subunit 2, domain 6"/>
    <property type="match status" value="2"/>
</dbReference>
<comment type="caution">
    <text evidence="14">The sequence shown here is derived from an EMBL/GenBank/DDBJ whole genome shotgun (WGS) entry which is preliminary data.</text>
</comment>
<dbReference type="GO" id="GO:0006351">
    <property type="term" value="P:DNA-templated transcription"/>
    <property type="evidence" value="ECO:0007669"/>
    <property type="project" value="UniProtKB-UniRule"/>
</dbReference>
<accession>A0A4R6IFK8</accession>
<dbReference type="HAMAP" id="MF_01321">
    <property type="entry name" value="RNApol_bact_RpoB"/>
    <property type="match status" value="1"/>
</dbReference>
<dbReference type="RefSeq" id="WP_094254567.1">
    <property type="nucleotide sequence ID" value="NZ_NNCE01000002.1"/>
</dbReference>
<dbReference type="Pfam" id="PF04565">
    <property type="entry name" value="RNA_pol_Rpb2_3"/>
    <property type="match status" value="1"/>
</dbReference>
<dbReference type="OrthoDB" id="9803954at2"/>
<keyword evidence="2 6" id="KW-0808">Transferase</keyword>
<feature type="domain" description="RNA polymerase Rpb2" evidence="12">
    <location>
        <begin position="509"/>
        <end position="577"/>
    </location>
</feature>
<dbReference type="Pfam" id="PF00562">
    <property type="entry name" value="RNA_pol_Rpb2_6"/>
    <property type="match status" value="1"/>
</dbReference>
<dbReference type="PANTHER" id="PTHR20856">
    <property type="entry name" value="DNA-DIRECTED RNA POLYMERASE I SUBUNIT 2"/>
    <property type="match status" value="1"/>
</dbReference>
<dbReference type="InterPro" id="IPR019462">
    <property type="entry name" value="DNA-dir_RNA_pol_bsu_external_1"/>
</dbReference>
<evidence type="ECO:0000256" key="7">
    <source>
        <dbReference type="RuleBase" id="RU000434"/>
    </source>
</evidence>
<evidence type="ECO:0000256" key="3">
    <source>
        <dbReference type="ARBA" id="ARBA00022695"/>
    </source>
</evidence>
<evidence type="ECO:0000259" key="10">
    <source>
        <dbReference type="Pfam" id="PF04560"/>
    </source>
</evidence>
<keyword evidence="3 6" id="KW-0548">Nucleotidyltransferase</keyword>
<comment type="catalytic activity">
    <reaction evidence="5 6">
        <text>RNA(n) + a ribonucleoside 5'-triphosphate = RNA(n+1) + diphosphate</text>
        <dbReference type="Rhea" id="RHEA:21248"/>
        <dbReference type="Rhea" id="RHEA-COMP:14527"/>
        <dbReference type="Rhea" id="RHEA-COMP:17342"/>
        <dbReference type="ChEBI" id="CHEBI:33019"/>
        <dbReference type="ChEBI" id="CHEBI:61557"/>
        <dbReference type="ChEBI" id="CHEBI:140395"/>
        <dbReference type="EC" id="2.7.7.6"/>
    </reaction>
</comment>
<protein>
    <recommendedName>
        <fullName evidence="6">DNA-directed RNA polymerase subunit beta</fullName>
        <shortName evidence="6">RNAP subunit beta</shortName>
        <ecNumber evidence="6">2.7.7.6</ecNumber>
    </recommendedName>
    <alternativeName>
        <fullName evidence="6">RNA polymerase subunit beta</fullName>
    </alternativeName>
    <alternativeName>
        <fullName evidence="6">Transcriptase subunit beta</fullName>
    </alternativeName>
</protein>
<dbReference type="SUPFAM" id="SSF64484">
    <property type="entry name" value="beta and beta-prime subunits of DNA dependent RNA-polymerase"/>
    <property type="match status" value="1"/>
</dbReference>
<evidence type="ECO:0000259" key="12">
    <source>
        <dbReference type="Pfam" id="PF04565"/>
    </source>
</evidence>
<keyword evidence="15" id="KW-1185">Reference proteome</keyword>
<dbReference type="Gene3D" id="3.90.1100.10">
    <property type="match status" value="2"/>
</dbReference>
<evidence type="ECO:0000259" key="13">
    <source>
        <dbReference type="Pfam" id="PF10385"/>
    </source>
</evidence>
<feature type="domain" description="RNA polymerase Rpb2" evidence="10">
    <location>
        <begin position="1107"/>
        <end position="1181"/>
    </location>
</feature>
<dbReference type="InterPro" id="IPR007644">
    <property type="entry name" value="RNA_pol_bsu_protrusion"/>
</dbReference>
<dbReference type="InterPro" id="IPR042107">
    <property type="entry name" value="DNA-dir_RNA_pol_bsu_ext_1_sf"/>
</dbReference>
<organism evidence="14 15">
    <name type="scientific">Mycoplasma testudineum</name>
    <dbReference type="NCBI Taxonomy" id="244584"/>
    <lineage>
        <taxon>Bacteria</taxon>
        <taxon>Bacillati</taxon>
        <taxon>Mycoplasmatota</taxon>
        <taxon>Mollicutes</taxon>
        <taxon>Mycoplasmataceae</taxon>
        <taxon>Mycoplasma</taxon>
    </lineage>
</organism>
<dbReference type="GO" id="GO:0003899">
    <property type="term" value="F:DNA-directed RNA polymerase activity"/>
    <property type="evidence" value="ECO:0007669"/>
    <property type="project" value="UniProtKB-UniRule"/>
</dbReference>
<evidence type="ECO:0000259" key="9">
    <source>
        <dbReference type="Pfam" id="PF00562"/>
    </source>
</evidence>
<dbReference type="Pfam" id="PF10385">
    <property type="entry name" value="RNA_pol_Rpb2_45"/>
    <property type="match status" value="1"/>
</dbReference>
<comment type="similarity">
    <text evidence="6 7">Belongs to the RNA polymerase beta chain family.</text>
</comment>
<feature type="domain" description="DNA-directed RNA polymerase beta subunit external 1" evidence="13">
    <location>
        <begin position="587"/>
        <end position="653"/>
    </location>
</feature>
<evidence type="ECO:0000256" key="2">
    <source>
        <dbReference type="ARBA" id="ARBA00022679"/>
    </source>
</evidence>
<dbReference type="Gene3D" id="2.30.150.10">
    <property type="entry name" value="DNA-directed RNA polymerase, beta subunit, external 1 domain"/>
    <property type="match status" value="1"/>
</dbReference>
<dbReference type="Gene3D" id="3.90.1110.10">
    <property type="entry name" value="RNA polymerase Rpb2, domain 2"/>
    <property type="match status" value="2"/>
</dbReference>
<dbReference type="AlphaFoldDB" id="A0A4R6IFK8"/>
<reference evidence="14 15" key="1">
    <citation type="submission" date="2019-03" db="EMBL/GenBank/DDBJ databases">
        <title>Genomic Encyclopedia of Archaeal and Bacterial Type Strains, Phase II (KMG-II): from individual species to whole genera.</title>
        <authorList>
            <person name="Goeker M."/>
        </authorList>
    </citation>
    <scope>NUCLEOTIDE SEQUENCE [LARGE SCALE GENOMIC DNA]</scope>
    <source>
        <strain evidence="14 15">ATCC 700618</strain>
    </source>
</reference>
<dbReference type="CDD" id="cd00653">
    <property type="entry name" value="RNA_pol_B_RPB2"/>
    <property type="match status" value="1"/>
</dbReference>
<dbReference type="GO" id="GO:0032549">
    <property type="term" value="F:ribonucleoside binding"/>
    <property type="evidence" value="ECO:0007669"/>
    <property type="project" value="InterPro"/>
</dbReference>
<evidence type="ECO:0000256" key="1">
    <source>
        <dbReference type="ARBA" id="ARBA00022478"/>
    </source>
</evidence>
<feature type="region of interest" description="Disordered" evidence="8">
    <location>
        <begin position="1185"/>
        <end position="1205"/>
    </location>
</feature>
<dbReference type="NCBIfam" id="NF001616">
    <property type="entry name" value="PRK00405.1"/>
    <property type="match status" value="1"/>
</dbReference>
<dbReference type="InterPro" id="IPR010243">
    <property type="entry name" value="RNA_pol_bsu_bac"/>
</dbReference>
<evidence type="ECO:0000313" key="14">
    <source>
        <dbReference type="EMBL" id="TDO20566.1"/>
    </source>
</evidence>
<dbReference type="InterPro" id="IPR014724">
    <property type="entry name" value="RNA_pol_RPB2_OB-fold"/>
</dbReference>
<evidence type="ECO:0000313" key="15">
    <source>
        <dbReference type="Proteomes" id="UP000295518"/>
    </source>
</evidence>
<keyword evidence="4 6" id="KW-0804">Transcription</keyword>
<sequence>MSNSKFVDRKFGPITVRRDYSKTKNSLPLTDVLEMQRTSFDEFLNKSIDKALKAIYPIESGNKKVVISYINGSKKIEKPALSEVKAIKEAKERGATYSAKVRIKLQKMINETGETTTDEVLLCDIPLMTQGGSFIINGSEKIIVSQLIRSPGVYFSTRTRDKQSDDLFNKVDLLPRIGSWVEIKHKVSGSSVDSVKIRIDKNKQFSLSTFLVSLGLTHEDIIKLYGNSETLMQTLQKDKFKFDEQDETTILKEARERIFRIIRKGDRITKEAVRNLIPNLIFNEKRYSLSDSGRFIINRKLTLIDRIIGTYLAEDLIGKVDGEKRVIFKEGTYINKEIAHQIQNGFESKLFPWINLANETSLNEDAYGRLVEDSPELKKRLRVIGVRVFKNKKDKDENGLKHLIIGNDPSATEGHLLVSDIIAAVGYYFNLIENIGVEDDPDSLINKRIVSVGELLLNQFTIGLTKMEKNTKEKISSKDSSKITPKNVTNNKMIQNQIKTFFNSSKLSQFMDQTNPLAEISTKRKITSLGMGGLNRDTAQFEVRDVHSTHYGRICPIETPEGQNIGLILNLATYARINDLGFLETPYYKVNNAVVDYSTPIYLTAYQEQDKKFAQSTIDIDKNNRIVEKQITVKFNGDYTIVDAEEVDYISVSSNQMTSLASSCIPFLENNDANRALMGANMQRQAVPLLKAEAPFVATGIEADIAKFSSSNVKANRAGEVIYVDGNEIKISPHAEGDTKTRTDVYPLMSFQRSNQGTVMSQSPIVKVGDHVEAGDIITDSSSFSNAEMSIGKNLLVGFTTFEGYNFEDAVIISERLFKDDSLTSIHIEEQSIQFRKSKAGDDELTDQIPNASSNSRRHLDDTGIVLVGSEVKPGDILVGRVSPRGDENNNPSEKLLHAIFNQKISAKKDTSLKVKNGHQGTVIDVQILSRENGDKLEDGIDKIIKVYIAQKRKIKVGDKMAGRFGNKGVISRIVPVEDMPYLEDGTPLDILLNPQGVPSRMNIGQILELHLGMVSYKTGVKFVSPVFDGIKWDVIQEELQKAGLDKSGKSVVYDPQTAKPFDNPISVGVMYMLKLSHMVDDKMHARSVGPYSLITQQPLGGKSQNGGQRFGEMETWALESYGATNILQEILTYKSDNIEGRNQLYGALTSGKELPEPGVPESFSVLAYELRGLGVKFEVHEDEFEYSNADEDSDNEIGEVDDYDDVEFEDLDIDMSDDIESFN</sequence>
<dbReference type="InterPro" id="IPR007120">
    <property type="entry name" value="DNA-dir_RNAP_su2_dom"/>
</dbReference>
<proteinExistence type="inferred from homology"/>